<comment type="cofactor">
    <cofactor evidence="1 5">
        <name>FAD</name>
        <dbReference type="ChEBI" id="CHEBI:57692"/>
    </cofactor>
</comment>
<dbReference type="Pfam" id="PF00732">
    <property type="entry name" value="GMC_oxred_N"/>
    <property type="match status" value="1"/>
</dbReference>
<feature type="domain" description="Glucose-methanol-choline oxidoreductase N-terminal" evidence="8">
    <location>
        <begin position="255"/>
        <end position="269"/>
    </location>
</feature>
<dbReference type="PANTHER" id="PTHR11552">
    <property type="entry name" value="GLUCOSE-METHANOL-CHOLINE GMC OXIDOREDUCTASE"/>
    <property type="match status" value="1"/>
</dbReference>
<dbReference type="InterPro" id="IPR012132">
    <property type="entry name" value="GMC_OxRdtase"/>
</dbReference>
<reference evidence="9 10" key="1">
    <citation type="submission" date="2019-09" db="EMBL/GenBank/DDBJ databases">
        <title>Goodfellowia gen. nov., a new genus of the Pseudonocardineae related to Actinoalloteichus, containing Goodfellowia coeruleoviolacea gen. nov., comb. nov. gen. nov., comb. nov.</title>
        <authorList>
            <person name="Labeda D."/>
        </authorList>
    </citation>
    <scope>NUCLEOTIDE SEQUENCE [LARGE SCALE GENOMIC DNA]</scope>
    <source>
        <strain evidence="9 10">AN110305</strain>
    </source>
</reference>
<feature type="binding site" evidence="5">
    <location>
        <begin position="448"/>
        <end position="449"/>
    </location>
    <ligand>
        <name>FAD</name>
        <dbReference type="ChEBI" id="CHEBI:57692"/>
    </ligand>
</feature>
<dbReference type="AlphaFoldDB" id="A0A5B2XPV3"/>
<evidence type="ECO:0000256" key="1">
    <source>
        <dbReference type="ARBA" id="ARBA00001974"/>
    </source>
</evidence>
<dbReference type="OrthoDB" id="9785276at2"/>
<dbReference type="InterPro" id="IPR000172">
    <property type="entry name" value="GMC_OxRdtase_N"/>
</dbReference>
<name>A0A5B2XPV3_9PSEU</name>
<dbReference type="PROSITE" id="PS00623">
    <property type="entry name" value="GMC_OXRED_1"/>
    <property type="match status" value="1"/>
</dbReference>
<dbReference type="Pfam" id="PF05199">
    <property type="entry name" value="GMC_oxred_C"/>
    <property type="match status" value="1"/>
</dbReference>
<feature type="domain" description="Glucose-methanol-choline oxidoreductase N-terminal" evidence="7">
    <location>
        <begin position="82"/>
        <end position="105"/>
    </location>
</feature>
<dbReference type="PIRSF" id="PIRSF000137">
    <property type="entry name" value="Alcohol_oxidase"/>
    <property type="match status" value="1"/>
</dbReference>
<keyword evidence="10" id="KW-1185">Reference proteome</keyword>
<evidence type="ECO:0000313" key="10">
    <source>
        <dbReference type="Proteomes" id="UP000323454"/>
    </source>
</evidence>
<evidence type="ECO:0000256" key="2">
    <source>
        <dbReference type="ARBA" id="ARBA00010790"/>
    </source>
</evidence>
<comment type="similarity">
    <text evidence="2 6">Belongs to the GMC oxidoreductase family.</text>
</comment>
<feature type="binding site" evidence="5">
    <location>
        <position position="84"/>
    </location>
    <ligand>
        <name>FAD</name>
        <dbReference type="ChEBI" id="CHEBI:57692"/>
    </ligand>
</feature>
<dbReference type="SUPFAM" id="SSF54373">
    <property type="entry name" value="FAD-linked reductases, C-terminal domain"/>
    <property type="match status" value="1"/>
</dbReference>
<evidence type="ECO:0000256" key="5">
    <source>
        <dbReference type="PIRSR" id="PIRSR000137-2"/>
    </source>
</evidence>
<evidence type="ECO:0000313" key="9">
    <source>
        <dbReference type="EMBL" id="KAA2265767.1"/>
    </source>
</evidence>
<keyword evidence="3 6" id="KW-0285">Flavoprotein</keyword>
<proteinExistence type="inferred from homology"/>
<dbReference type="PANTHER" id="PTHR11552:SF147">
    <property type="entry name" value="CHOLINE DEHYDROGENASE, MITOCHONDRIAL"/>
    <property type="match status" value="1"/>
</dbReference>
<feature type="binding site" evidence="5">
    <location>
        <position position="221"/>
    </location>
    <ligand>
        <name>FAD</name>
        <dbReference type="ChEBI" id="CHEBI:57692"/>
    </ligand>
</feature>
<dbReference type="InterPro" id="IPR007867">
    <property type="entry name" value="GMC_OxRtase_C"/>
</dbReference>
<evidence type="ECO:0000256" key="6">
    <source>
        <dbReference type="RuleBase" id="RU003968"/>
    </source>
</evidence>
<organism evidence="9 10">
    <name type="scientific">Solihabitans fulvus</name>
    <dbReference type="NCBI Taxonomy" id="1892852"/>
    <lineage>
        <taxon>Bacteria</taxon>
        <taxon>Bacillati</taxon>
        <taxon>Actinomycetota</taxon>
        <taxon>Actinomycetes</taxon>
        <taxon>Pseudonocardiales</taxon>
        <taxon>Pseudonocardiaceae</taxon>
        <taxon>Solihabitans</taxon>
    </lineage>
</organism>
<dbReference type="Proteomes" id="UP000323454">
    <property type="component" value="Unassembled WGS sequence"/>
</dbReference>
<sequence length="515" mass="54472">MAGGCSVRGWDDVVVGAGSAGAVLASRLSERSDRQVLLIEAGVDGLDPARQGAPVLNGYNWDYEAIVGADTAHSRRFPYRMGKVVGGSSAVNGAIALRGLACDFDEWAADGNPDWAWRRVLPVFRAIETDGDFGGQAHGGTGPVPIRRCRTDDLDPVSRAFWLACRNTGLPEVPDLNAGSEIGVGPVPANVDAGHRVSTVDTHLAAARDRANLAIWDRCRVRRVLFAGRRAVGVELVRRGRLERVRAGRVTLCAGAVNTPAILQLSGLGPANRLIEAGIRIVADLPGVGENLVDHPTMAIWSVLRPGGGAPGRSEHSVMARLAVSGGDPDISVTVANNVAIPDMPGIGAILGDRVCVSVAATLLAPRSRGRVALRAGDPDGPPVIELRLASTQRDVDLLMRGTRFAWSLIRAAPLADLLDRTFVWTDRMVRDDALLASAVPRFVSPMWHPAGTARMGPAGDPLTVVDERCRVRQVEGLRVVDASVMPSAPRATPNLTCIVIAERAAAWMDASEAG</sequence>
<gene>
    <name evidence="9" type="ORF">F0L68_04185</name>
</gene>
<dbReference type="EMBL" id="VUOB01000005">
    <property type="protein sequence ID" value="KAA2265767.1"/>
    <property type="molecule type" value="Genomic_DNA"/>
</dbReference>
<dbReference type="PROSITE" id="PS00624">
    <property type="entry name" value="GMC_OXRED_2"/>
    <property type="match status" value="1"/>
</dbReference>
<dbReference type="SUPFAM" id="SSF51905">
    <property type="entry name" value="FAD/NAD(P)-binding domain"/>
    <property type="match status" value="1"/>
</dbReference>
<protein>
    <submittedName>
        <fullName evidence="9">Glucose-methanol-choline oxidoreductase</fullName>
    </submittedName>
</protein>
<evidence type="ECO:0000256" key="3">
    <source>
        <dbReference type="ARBA" id="ARBA00022630"/>
    </source>
</evidence>
<evidence type="ECO:0000259" key="7">
    <source>
        <dbReference type="PROSITE" id="PS00623"/>
    </source>
</evidence>
<dbReference type="GO" id="GO:0016614">
    <property type="term" value="F:oxidoreductase activity, acting on CH-OH group of donors"/>
    <property type="evidence" value="ECO:0007669"/>
    <property type="project" value="InterPro"/>
</dbReference>
<keyword evidence="4 5" id="KW-0274">FAD</keyword>
<reference evidence="9 10" key="2">
    <citation type="submission" date="2019-09" db="EMBL/GenBank/DDBJ databases">
        <authorList>
            <person name="Jin C."/>
        </authorList>
    </citation>
    <scope>NUCLEOTIDE SEQUENCE [LARGE SCALE GENOMIC DNA]</scope>
    <source>
        <strain evidence="9 10">AN110305</strain>
    </source>
</reference>
<accession>A0A5B2XPV3</accession>
<dbReference type="GO" id="GO:0050660">
    <property type="term" value="F:flavin adenine dinucleotide binding"/>
    <property type="evidence" value="ECO:0007669"/>
    <property type="project" value="InterPro"/>
</dbReference>
<evidence type="ECO:0000259" key="8">
    <source>
        <dbReference type="PROSITE" id="PS00624"/>
    </source>
</evidence>
<evidence type="ECO:0000256" key="4">
    <source>
        <dbReference type="ARBA" id="ARBA00022827"/>
    </source>
</evidence>
<dbReference type="Gene3D" id="3.50.50.60">
    <property type="entry name" value="FAD/NAD(P)-binding domain"/>
    <property type="match status" value="1"/>
</dbReference>
<dbReference type="InterPro" id="IPR036188">
    <property type="entry name" value="FAD/NAD-bd_sf"/>
</dbReference>
<dbReference type="Gene3D" id="3.30.410.40">
    <property type="match status" value="1"/>
</dbReference>
<dbReference type="RefSeq" id="WP_149848052.1">
    <property type="nucleotide sequence ID" value="NZ_VUOB01000005.1"/>
</dbReference>
<comment type="caution">
    <text evidence="9">The sequence shown here is derived from an EMBL/GenBank/DDBJ whole genome shotgun (WGS) entry which is preliminary data.</text>
</comment>